<proteinExistence type="predicted"/>
<evidence type="ECO:0000256" key="1">
    <source>
        <dbReference type="SAM" id="MobiDB-lite"/>
    </source>
</evidence>
<feature type="region of interest" description="Disordered" evidence="1">
    <location>
        <begin position="1"/>
        <end position="26"/>
    </location>
</feature>
<dbReference type="AlphaFoldDB" id="A0A1J5TEM3"/>
<accession>A0A1J5TEM3</accession>
<feature type="transmembrane region" description="Helical" evidence="2">
    <location>
        <begin position="97"/>
        <end position="115"/>
    </location>
</feature>
<feature type="transmembrane region" description="Helical" evidence="2">
    <location>
        <begin position="57"/>
        <end position="77"/>
    </location>
</feature>
<protein>
    <submittedName>
        <fullName evidence="3">Uncharacterized protein</fullName>
    </submittedName>
</protein>
<gene>
    <name evidence="3" type="ORF">GALL_02310</name>
</gene>
<keyword evidence="2" id="KW-0472">Membrane</keyword>
<sequence length="146" mass="16611">MDQSDKKTATSTEETRWGEPRADNFGYASDKERLEKRGMEDWELVEKIPESQQKVPYWFMSVVVIVLLVGVGLSFPFWGLRPGVVVKWTDWVTEPGFLGSLVYITVAAVFVYYMVNLYGSSAAGRLDSDKEKQDASKNETEKKVNE</sequence>
<evidence type="ECO:0000256" key="2">
    <source>
        <dbReference type="SAM" id="Phobius"/>
    </source>
</evidence>
<evidence type="ECO:0000313" key="3">
    <source>
        <dbReference type="EMBL" id="OIR19351.1"/>
    </source>
</evidence>
<feature type="compositionally biased region" description="Basic and acidic residues" evidence="1">
    <location>
        <begin position="1"/>
        <end position="22"/>
    </location>
</feature>
<reference evidence="3" key="1">
    <citation type="submission" date="2016-10" db="EMBL/GenBank/DDBJ databases">
        <title>Sequence of Gallionella enrichment culture.</title>
        <authorList>
            <person name="Poehlein A."/>
            <person name="Muehling M."/>
            <person name="Daniel R."/>
        </authorList>
    </citation>
    <scope>NUCLEOTIDE SEQUENCE</scope>
</reference>
<keyword evidence="2" id="KW-1133">Transmembrane helix</keyword>
<organism evidence="3">
    <name type="scientific">mine drainage metagenome</name>
    <dbReference type="NCBI Taxonomy" id="410659"/>
    <lineage>
        <taxon>unclassified sequences</taxon>
        <taxon>metagenomes</taxon>
        <taxon>ecological metagenomes</taxon>
    </lineage>
</organism>
<keyword evidence="2" id="KW-0812">Transmembrane</keyword>
<dbReference type="EMBL" id="MLJW01000001">
    <property type="protein sequence ID" value="OIR19351.1"/>
    <property type="molecule type" value="Genomic_DNA"/>
</dbReference>
<name>A0A1J5TEM3_9ZZZZ</name>
<comment type="caution">
    <text evidence="3">The sequence shown here is derived from an EMBL/GenBank/DDBJ whole genome shotgun (WGS) entry which is preliminary data.</text>
</comment>
<feature type="region of interest" description="Disordered" evidence="1">
    <location>
        <begin position="126"/>
        <end position="146"/>
    </location>
</feature>